<keyword evidence="4" id="KW-0472">Membrane</keyword>
<evidence type="ECO:0000313" key="8">
    <source>
        <dbReference type="Proteomes" id="UP000824280"/>
    </source>
</evidence>
<sequence length="183" mass="19479">MRAAGADYARDGQVPHAYHIRRQAPHHGDRGGRDMQTLPVPAGARIVSFNREQWLAECRDRLSTYEESDRGKIIGALTGAALGGLAGNRIAGRGNRTVGTVLGAGAGALAGAAIGDALEGDPQPSASAYGECEAYLDDYMESARSGELQTVPAYYGQEYMLVPVTITIPQRAVYREVEVEVSD</sequence>
<comment type="similarity">
    <text evidence="2">Belongs to the rickettsiale 17 kDa surface antigen family.</text>
</comment>
<evidence type="ECO:0000256" key="3">
    <source>
        <dbReference type="ARBA" id="ARBA00015281"/>
    </source>
</evidence>
<evidence type="ECO:0000256" key="1">
    <source>
        <dbReference type="ARBA" id="ARBA00004459"/>
    </source>
</evidence>
<proteinExistence type="inferred from homology"/>
<accession>A0ABX8ZKE0</accession>
<dbReference type="EMBL" id="CP081297">
    <property type="protein sequence ID" value="QZD88594.1"/>
    <property type="molecule type" value="Genomic_DNA"/>
</dbReference>
<dbReference type="InterPro" id="IPR008816">
    <property type="entry name" value="Gly_zipper_2TM_dom"/>
</dbReference>
<keyword evidence="8" id="KW-1185">Reference proteome</keyword>
<comment type="subcellular location">
    <subcellularLocation>
        <location evidence="1">Cell outer membrane</location>
        <topology evidence="1">Lipid-anchor</topology>
    </subcellularLocation>
</comment>
<dbReference type="PANTHER" id="PTHR35603:SF2">
    <property type="entry name" value="OUTER MEMBRANE LIPOPROTEIN"/>
    <property type="match status" value="1"/>
</dbReference>
<evidence type="ECO:0000256" key="5">
    <source>
        <dbReference type="ARBA" id="ARBA00023288"/>
    </source>
</evidence>
<protein>
    <recommendedName>
        <fullName evidence="3">17 kDa surface antigen</fullName>
    </recommendedName>
</protein>
<dbReference type="Proteomes" id="UP000824280">
    <property type="component" value="Chromosome"/>
</dbReference>
<evidence type="ECO:0000259" key="6">
    <source>
        <dbReference type="Pfam" id="PF05433"/>
    </source>
</evidence>
<evidence type="ECO:0000256" key="2">
    <source>
        <dbReference type="ARBA" id="ARBA00008681"/>
    </source>
</evidence>
<organism evidence="7 8">
    <name type="scientific">Qipengyuania psychrotolerans</name>
    <dbReference type="NCBI Taxonomy" id="2867238"/>
    <lineage>
        <taxon>Bacteria</taxon>
        <taxon>Pseudomonadati</taxon>
        <taxon>Pseudomonadota</taxon>
        <taxon>Alphaproteobacteria</taxon>
        <taxon>Sphingomonadales</taxon>
        <taxon>Erythrobacteraceae</taxon>
        <taxon>Qipengyuania</taxon>
    </lineage>
</organism>
<evidence type="ECO:0000313" key="7">
    <source>
        <dbReference type="EMBL" id="QZD88594.1"/>
    </source>
</evidence>
<gene>
    <name evidence="7" type="ORF">K3166_12920</name>
</gene>
<dbReference type="PANTHER" id="PTHR35603">
    <property type="match status" value="1"/>
</dbReference>
<evidence type="ECO:0000256" key="4">
    <source>
        <dbReference type="ARBA" id="ARBA00023136"/>
    </source>
</evidence>
<dbReference type="InterPro" id="IPR051407">
    <property type="entry name" value="Bact_OM_lipoprot/Surf_antigen"/>
</dbReference>
<reference evidence="7 8" key="1">
    <citation type="submission" date="2021-08" db="EMBL/GenBank/DDBJ databases">
        <title>Comparative Genomics Analysis of the Genus Qipengyuania Reveals Extensive Genetic Diversity and Metabolic Versatility, Including the Description of Fifteen Novel Species.</title>
        <authorList>
            <person name="Liu Y."/>
        </authorList>
    </citation>
    <scope>NUCLEOTIDE SEQUENCE [LARGE SCALE GENOMIC DNA]</scope>
    <source>
        <strain evidence="7 8">1XM2-8</strain>
    </source>
</reference>
<name>A0ABX8ZKE0_9SPHN</name>
<dbReference type="Pfam" id="PF05433">
    <property type="entry name" value="Rick_17kDa_Anti"/>
    <property type="match status" value="1"/>
</dbReference>
<feature type="domain" description="Glycine zipper 2TM" evidence="6">
    <location>
        <begin position="74"/>
        <end position="115"/>
    </location>
</feature>
<keyword evidence="5" id="KW-0449">Lipoprotein</keyword>